<proteinExistence type="inferred from homology"/>
<evidence type="ECO:0000256" key="6">
    <source>
        <dbReference type="ARBA" id="ARBA00022927"/>
    </source>
</evidence>
<evidence type="ECO:0000256" key="10">
    <source>
        <dbReference type="SAM" id="Phobius"/>
    </source>
</evidence>
<sequence length="69" mass="7729">MDAIYSAFDPLRDFARDGVRFLKRCQKPDRQEFTKVACRTALGFVVMGLVGYVVKAVFIPVNSIILSST</sequence>
<dbReference type="Gene3D" id="1.20.5.820">
    <property type="entry name" value="Preprotein translocase SecE subunit"/>
    <property type="match status" value="1"/>
</dbReference>
<dbReference type="InterPro" id="IPR023391">
    <property type="entry name" value="Prot_translocase_SecE_dom_sf"/>
</dbReference>
<gene>
    <name evidence="11" type="ORF">K2173_005489</name>
</gene>
<dbReference type="InterPro" id="IPR008158">
    <property type="entry name" value="Translocase_Sec61-g"/>
</dbReference>
<dbReference type="Proteomes" id="UP001159364">
    <property type="component" value="Linkage Group LG10"/>
</dbReference>
<keyword evidence="12" id="KW-1185">Reference proteome</keyword>
<dbReference type="HAMAP" id="MF_00422">
    <property type="entry name" value="SecE"/>
    <property type="match status" value="1"/>
</dbReference>
<evidence type="ECO:0000313" key="11">
    <source>
        <dbReference type="EMBL" id="KAJ8752600.1"/>
    </source>
</evidence>
<comment type="similarity">
    <text evidence="2">Belongs to the SecE/SEC61-gamma family.</text>
</comment>
<keyword evidence="4 10" id="KW-0812">Transmembrane</keyword>
<keyword evidence="8" id="KW-0811">Translocation</keyword>
<evidence type="ECO:0000256" key="2">
    <source>
        <dbReference type="ARBA" id="ARBA00008274"/>
    </source>
</evidence>
<evidence type="ECO:0000256" key="9">
    <source>
        <dbReference type="ARBA" id="ARBA00023136"/>
    </source>
</evidence>
<evidence type="ECO:0000256" key="7">
    <source>
        <dbReference type="ARBA" id="ARBA00022989"/>
    </source>
</evidence>
<dbReference type="NCBIfam" id="TIGR00327">
    <property type="entry name" value="secE_euk_arch"/>
    <property type="match status" value="1"/>
</dbReference>
<evidence type="ECO:0000256" key="3">
    <source>
        <dbReference type="ARBA" id="ARBA00022448"/>
    </source>
</evidence>
<evidence type="ECO:0000256" key="4">
    <source>
        <dbReference type="ARBA" id="ARBA00022692"/>
    </source>
</evidence>
<feature type="transmembrane region" description="Helical" evidence="10">
    <location>
        <begin position="36"/>
        <end position="59"/>
    </location>
</feature>
<dbReference type="EMBL" id="JAIWQS010000010">
    <property type="protein sequence ID" value="KAJ8752600.1"/>
    <property type="molecule type" value="Genomic_DNA"/>
</dbReference>
<organism evidence="11 12">
    <name type="scientific">Erythroxylum novogranatense</name>
    <dbReference type="NCBI Taxonomy" id="1862640"/>
    <lineage>
        <taxon>Eukaryota</taxon>
        <taxon>Viridiplantae</taxon>
        <taxon>Streptophyta</taxon>
        <taxon>Embryophyta</taxon>
        <taxon>Tracheophyta</taxon>
        <taxon>Spermatophyta</taxon>
        <taxon>Magnoliopsida</taxon>
        <taxon>eudicotyledons</taxon>
        <taxon>Gunneridae</taxon>
        <taxon>Pentapetalae</taxon>
        <taxon>rosids</taxon>
        <taxon>fabids</taxon>
        <taxon>Malpighiales</taxon>
        <taxon>Erythroxylaceae</taxon>
        <taxon>Erythroxylum</taxon>
    </lineage>
</organism>
<comment type="subcellular location">
    <subcellularLocation>
        <location evidence="1">Endoplasmic reticulum membrane</location>
        <topology evidence="1">Single-pass membrane protein</topology>
    </subcellularLocation>
</comment>
<accession>A0AAV8SKM3</accession>
<dbReference type="GO" id="GO:0005789">
    <property type="term" value="C:endoplasmic reticulum membrane"/>
    <property type="evidence" value="ECO:0007669"/>
    <property type="project" value="UniProtKB-SubCell"/>
</dbReference>
<dbReference type="PROSITE" id="PS01067">
    <property type="entry name" value="SECE_SEC61G"/>
    <property type="match status" value="1"/>
</dbReference>
<evidence type="ECO:0000313" key="12">
    <source>
        <dbReference type="Proteomes" id="UP001159364"/>
    </source>
</evidence>
<dbReference type="GO" id="GO:0006886">
    <property type="term" value="P:intracellular protein transport"/>
    <property type="evidence" value="ECO:0007669"/>
    <property type="project" value="InterPro"/>
</dbReference>
<keyword evidence="9 10" id="KW-0472">Membrane</keyword>
<dbReference type="GO" id="GO:0008320">
    <property type="term" value="F:protein transmembrane transporter activity"/>
    <property type="evidence" value="ECO:0007669"/>
    <property type="project" value="InterPro"/>
</dbReference>
<dbReference type="SUPFAM" id="SSF103456">
    <property type="entry name" value="Preprotein translocase SecE subunit"/>
    <property type="match status" value="1"/>
</dbReference>
<keyword evidence="6" id="KW-0653">Protein transport</keyword>
<dbReference type="PANTHER" id="PTHR12309">
    <property type="entry name" value="SEC61 GAMMA SUBUNIT"/>
    <property type="match status" value="1"/>
</dbReference>
<name>A0AAV8SKM3_9ROSI</name>
<evidence type="ECO:0000256" key="5">
    <source>
        <dbReference type="ARBA" id="ARBA00022824"/>
    </source>
</evidence>
<dbReference type="AlphaFoldDB" id="A0AAV8SKM3"/>
<dbReference type="InterPro" id="IPR001901">
    <property type="entry name" value="Translocase_SecE/Sec61-g"/>
</dbReference>
<dbReference type="GO" id="GO:0006605">
    <property type="term" value="P:protein targeting"/>
    <property type="evidence" value="ECO:0007669"/>
    <property type="project" value="InterPro"/>
</dbReference>
<keyword evidence="3" id="KW-0813">Transport</keyword>
<dbReference type="Pfam" id="PF00584">
    <property type="entry name" value="SecE"/>
    <property type="match status" value="1"/>
</dbReference>
<comment type="caution">
    <text evidence="11">The sequence shown here is derived from an EMBL/GenBank/DDBJ whole genome shotgun (WGS) entry which is preliminary data.</text>
</comment>
<evidence type="ECO:0000256" key="1">
    <source>
        <dbReference type="ARBA" id="ARBA00004389"/>
    </source>
</evidence>
<protein>
    <recommendedName>
        <fullName evidence="13">Protein transport protein Sec61 subunit gamma</fullName>
    </recommendedName>
</protein>
<keyword evidence="7 10" id="KW-1133">Transmembrane helix</keyword>
<evidence type="ECO:0000256" key="8">
    <source>
        <dbReference type="ARBA" id="ARBA00023010"/>
    </source>
</evidence>
<reference evidence="11 12" key="1">
    <citation type="submission" date="2021-09" db="EMBL/GenBank/DDBJ databases">
        <title>Genomic insights and catalytic innovation underlie evolution of tropane alkaloids biosynthesis.</title>
        <authorList>
            <person name="Wang Y.-J."/>
            <person name="Tian T."/>
            <person name="Huang J.-P."/>
            <person name="Huang S.-X."/>
        </authorList>
    </citation>
    <scope>NUCLEOTIDE SEQUENCE [LARGE SCALE GENOMIC DNA]</scope>
    <source>
        <strain evidence="11">KIB-2018</strain>
        <tissue evidence="11">Leaf</tissue>
    </source>
</reference>
<evidence type="ECO:0008006" key="13">
    <source>
        <dbReference type="Google" id="ProtNLM"/>
    </source>
</evidence>
<keyword evidence="5" id="KW-0256">Endoplasmic reticulum</keyword>